<comment type="similarity">
    <text evidence="1">Belongs to the N(4)/N(6)-methyltransferase family.</text>
</comment>
<gene>
    <name evidence="6" type="ORF">DW828_17165</name>
</gene>
<protein>
    <submittedName>
        <fullName evidence="6">DNA methylase</fullName>
    </submittedName>
</protein>
<dbReference type="GO" id="GO:0003677">
    <property type="term" value="F:DNA binding"/>
    <property type="evidence" value="ECO:0007669"/>
    <property type="project" value="InterPro"/>
</dbReference>
<keyword evidence="2 6" id="KW-0489">Methyltransferase</keyword>
<dbReference type="RefSeq" id="WP_122204970.1">
    <property type="nucleotide sequence ID" value="NZ_QSII01000030.1"/>
</dbReference>
<evidence type="ECO:0000256" key="1">
    <source>
        <dbReference type="ARBA" id="ARBA00006594"/>
    </source>
</evidence>
<reference evidence="6 7" key="1">
    <citation type="submission" date="2018-08" db="EMBL/GenBank/DDBJ databases">
        <title>A genome reference for cultivated species of the human gut microbiota.</title>
        <authorList>
            <person name="Zou Y."/>
            <person name="Xue W."/>
            <person name="Luo G."/>
        </authorList>
    </citation>
    <scope>NUCLEOTIDE SEQUENCE [LARGE SCALE GENOMIC DNA]</scope>
    <source>
        <strain evidence="6 7">AM34-17</strain>
    </source>
</reference>
<evidence type="ECO:0000256" key="2">
    <source>
        <dbReference type="ARBA" id="ARBA00022603"/>
    </source>
</evidence>
<dbReference type="InterPro" id="IPR002052">
    <property type="entry name" value="DNA_methylase_N6_adenine_CS"/>
</dbReference>
<evidence type="ECO:0000256" key="3">
    <source>
        <dbReference type="ARBA" id="ARBA00022679"/>
    </source>
</evidence>
<dbReference type="InterPro" id="IPR002941">
    <property type="entry name" value="DNA_methylase_N4/N6"/>
</dbReference>
<evidence type="ECO:0000313" key="7">
    <source>
        <dbReference type="Proteomes" id="UP000286260"/>
    </source>
</evidence>
<accession>A0A3R6FLU7</accession>
<evidence type="ECO:0000259" key="5">
    <source>
        <dbReference type="Pfam" id="PF01555"/>
    </source>
</evidence>
<dbReference type="Gene3D" id="3.40.50.150">
    <property type="entry name" value="Vaccinia Virus protein VP39"/>
    <property type="match status" value="2"/>
</dbReference>
<comment type="caution">
    <text evidence="6">The sequence shown here is derived from an EMBL/GenBank/DDBJ whole genome shotgun (WGS) entry which is preliminary data.</text>
</comment>
<dbReference type="GO" id="GO:0032259">
    <property type="term" value="P:methylation"/>
    <property type="evidence" value="ECO:0007669"/>
    <property type="project" value="UniProtKB-KW"/>
</dbReference>
<proteinExistence type="inferred from homology"/>
<name>A0A3R6FLU7_9BACT</name>
<evidence type="ECO:0000256" key="4">
    <source>
        <dbReference type="SAM" id="MobiDB-lite"/>
    </source>
</evidence>
<dbReference type="EMBL" id="QSII01000030">
    <property type="protein sequence ID" value="RHC80437.1"/>
    <property type="molecule type" value="Genomic_DNA"/>
</dbReference>
<keyword evidence="3" id="KW-0808">Transferase</keyword>
<dbReference type="SUPFAM" id="SSF53335">
    <property type="entry name" value="S-adenosyl-L-methionine-dependent methyltransferases"/>
    <property type="match status" value="2"/>
</dbReference>
<evidence type="ECO:0000313" key="6">
    <source>
        <dbReference type="EMBL" id="RHC80437.1"/>
    </source>
</evidence>
<organism evidence="6 7">
    <name type="scientific">Parabacteroides merdae</name>
    <dbReference type="NCBI Taxonomy" id="46503"/>
    <lineage>
        <taxon>Bacteria</taxon>
        <taxon>Pseudomonadati</taxon>
        <taxon>Bacteroidota</taxon>
        <taxon>Bacteroidia</taxon>
        <taxon>Bacteroidales</taxon>
        <taxon>Tannerellaceae</taxon>
        <taxon>Parabacteroides</taxon>
    </lineage>
</organism>
<sequence length="881" mass="101359">MSKKTYNSGEPSLGLELEEETATEQKDPVTVLGLTFANDDERREYFRAELRRKLPELRNIEGFPIGEDDDIIALSDPPYYTACPNPWLNDFIAEWEAEKKDLEAKGLRKTDFEVTEPYSADVSEGKNNPIYNAHSYHTKVPHPAIMRYILHYTQPGDIIFDGFCGTGMTGVAANMCEDVAQVNSLSMNNVKVGARHSICSDISPIASLIAANYNLSFYPSVFEREANNILDKVEKEFGWMYETFISSQKFTINNVVWSDVFLCPNCGEEICLWDYFVNPIKEEVLDSTKCRKCGVTISKKNLIKKFHTVYDKVLEDSISIIETRPCQIYCSGNKTKEADQLDTDKLQQIEDSLDFSYHTERLPEGDESRRNDKVGISYTHQFYTSRNYICLSKIYELVKNNPILLAWFTSSLFSTSKMNKFRFSGTGTTSGTFYISSLNREFNVLNTLRRKISSFSQCYYNGRNNSLVNLISATNLNISNNKIDYIFVDPPFGANIMYSELNSLWESWLHIRTDNTKEAIVNKTQNKTLFDYQTLMNASFKEFYRVLKPGKWLTMEFSNTSASVWNSIQNALQGVGFIIANVAALDKKQGSFKAVTTTTAVKQDLIISCFKPSEKLLAHFENMRQSDDNQNIFVSTQSFIEELLTRLPVIIVNEKKTTAVVERSPKILYDRLIAFFVQNGRQIPMDASEFQRFLRDTFVERDGMFFTAEQAIKYDDLRRQNPEMVSLAFFVGSEADGVQWLKRELADKPQTYQDLQPKWMQDLVAPKKGDAIPELMQILEENFLKNEDSQWYIPDVENEADLEKVRTRRLLREFKTYVEAAEKPKGRIKEARLEALRTGFKNCYQEKDFATIVRVGDRIPQSLLTEDDVLLQYYDIATNRI</sequence>
<dbReference type="Pfam" id="PF01555">
    <property type="entry name" value="N6_N4_Mtase"/>
    <property type="match status" value="1"/>
</dbReference>
<dbReference type="InterPro" id="IPR029063">
    <property type="entry name" value="SAM-dependent_MTases_sf"/>
</dbReference>
<dbReference type="Proteomes" id="UP000286260">
    <property type="component" value="Unassembled WGS sequence"/>
</dbReference>
<feature type="region of interest" description="Disordered" evidence="4">
    <location>
        <begin position="1"/>
        <end position="26"/>
    </location>
</feature>
<dbReference type="PROSITE" id="PS00092">
    <property type="entry name" value="N6_MTASE"/>
    <property type="match status" value="1"/>
</dbReference>
<feature type="domain" description="DNA methylase N-4/N-6" evidence="5">
    <location>
        <begin position="128"/>
        <end position="175"/>
    </location>
</feature>
<dbReference type="GO" id="GO:0008170">
    <property type="term" value="F:N-methyltransferase activity"/>
    <property type="evidence" value="ECO:0007669"/>
    <property type="project" value="InterPro"/>
</dbReference>
<dbReference type="AlphaFoldDB" id="A0A3R6FLU7"/>